<gene>
    <name evidence="2" type="ORF">F5050DRAFT_27409</name>
</gene>
<accession>A0ABQ8QVE7</accession>
<evidence type="ECO:0000256" key="1">
    <source>
        <dbReference type="SAM" id="SignalP"/>
    </source>
</evidence>
<comment type="caution">
    <text evidence="2">The sequence shown here is derived from an EMBL/GenBank/DDBJ whole genome shotgun (WGS) entry which is preliminary data.</text>
</comment>
<protein>
    <submittedName>
        <fullName evidence="2">Uncharacterized protein</fullName>
    </submittedName>
</protein>
<name>A0ABQ8QVE7_9AGAR</name>
<dbReference type="EMBL" id="MU790502">
    <property type="protein sequence ID" value="KAJ4002479.1"/>
    <property type="molecule type" value="Genomic_DNA"/>
</dbReference>
<proteinExistence type="predicted"/>
<dbReference type="Proteomes" id="UP001163828">
    <property type="component" value="Unassembled WGS sequence"/>
</dbReference>
<sequence length="173" mass="19242">MKVYTPCVSCLSFVALSIALLSAVVIPACAVPVLTSDATVYRQPSILSNRAPQSRLKVSFVNKSRGHVKAWPHEERWTFVQQSVVSFLNSNAYAENPVNAEDVNWSSEYAWPTSGMPETVEFRVFDSSKEGYCFQFCIGIVTLPASTSPEEYVFGSLAVNQLDWKGLRRVHSI</sequence>
<keyword evidence="3" id="KW-1185">Reference proteome</keyword>
<organism evidence="2 3">
    <name type="scientific">Lentinula boryana</name>
    <dbReference type="NCBI Taxonomy" id="40481"/>
    <lineage>
        <taxon>Eukaryota</taxon>
        <taxon>Fungi</taxon>
        <taxon>Dikarya</taxon>
        <taxon>Basidiomycota</taxon>
        <taxon>Agaricomycotina</taxon>
        <taxon>Agaricomycetes</taxon>
        <taxon>Agaricomycetidae</taxon>
        <taxon>Agaricales</taxon>
        <taxon>Marasmiineae</taxon>
        <taxon>Omphalotaceae</taxon>
        <taxon>Lentinula</taxon>
    </lineage>
</organism>
<evidence type="ECO:0000313" key="2">
    <source>
        <dbReference type="EMBL" id="KAJ4002479.1"/>
    </source>
</evidence>
<keyword evidence="1" id="KW-0732">Signal</keyword>
<feature type="chain" id="PRO_5045631987" evidence="1">
    <location>
        <begin position="31"/>
        <end position="173"/>
    </location>
</feature>
<reference evidence="2" key="1">
    <citation type="submission" date="2022-08" db="EMBL/GenBank/DDBJ databases">
        <authorList>
            <consortium name="DOE Joint Genome Institute"/>
            <person name="Min B."/>
            <person name="Riley R."/>
            <person name="Sierra-Patev S."/>
            <person name="Naranjo-Ortiz M."/>
            <person name="Looney B."/>
            <person name="Konkel Z."/>
            <person name="Slot J.C."/>
            <person name="Sakamoto Y."/>
            <person name="Steenwyk J.L."/>
            <person name="Rokas A."/>
            <person name="Carro J."/>
            <person name="Camarero S."/>
            <person name="Ferreira P."/>
            <person name="Molpeceres G."/>
            <person name="Ruiz-Duenas F.J."/>
            <person name="Serrano A."/>
            <person name="Henrissat B."/>
            <person name="Drula E."/>
            <person name="Hughes K.W."/>
            <person name="Mata J.L."/>
            <person name="Ishikawa N.K."/>
            <person name="Vargas-Isla R."/>
            <person name="Ushijima S."/>
            <person name="Smith C.A."/>
            <person name="Ahrendt S."/>
            <person name="Andreopoulos W."/>
            <person name="He G."/>
            <person name="Labutti K."/>
            <person name="Lipzen A."/>
            <person name="Ng V."/>
            <person name="Sandor L."/>
            <person name="Barry K."/>
            <person name="Martinez A.T."/>
            <person name="Xiao Y."/>
            <person name="Gibbons J.G."/>
            <person name="Terashima K."/>
            <person name="Hibbett D.S."/>
            <person name="Grigoriev I.V."/>
        </authorList>
    </citation>
    <scope>NUCLEOTIDE SEQUENCE</scope>
    <source>
        <strain evidence="2">TFB10827</strain>
    </source>
</reference>
<feature type="signal peptide" evidence="1">
    <location>
        <begin position="1"/>
        <end position="30"/>
    </location>
</feature>
<evidence type="ECO:0000313" key="3">
    <source>
        <dbReference type="Proteomes" id="UP001163828"/>
    </source>
</evidence>